<dbReference type="GO" id="GO:0003677">
    <property type="term" value="F:DNA binding"/>
    <property type="evidence" value="ECO:0007669"/>
    <property type="project" value="InterPro"/>
</dbReference>
<dbReference type="EMBL" id="CP126084">
    <property type="protein sequence ID" value="WHX49743.1"/>
    <property type="molecule type" value="Genomic_DNA"/>
</dbReference>
<evidence type="ECO:0000313" key="8">
    <source>
        <dbReference type="Proteomes" id="UP001177943"/>
    </source>
</evidence>
<dbReference type="NCBIfam" id="TIGR02937">
    <property type="entry name" value="sigma70-ECF"/>
    <property type="match status" value="1"/>
</dbReference>
<keyword evidence="2" id="KW-0805">Transcription regulation</keyword>
<reference evidence="7" key="1">
    <citation type="submission" date="2023-05" db="EMBL/GenBank/DDBJ databases">
        <title>Comparative genomics of Bacillaceae isolates and their secondary metabolite potential.</title>
        <authorList>
            <person name="Song L."/>
            <person name="Nielsen L.J."/>
            <person name="Mohite O."/>
            <person name="Xu X."/>
            <person name="Weber T."/>
            <person name="Kovacs A.T."/>
        </authorList>
    </citation>
    <scope>NUCLEOTIDE SEQUENCE</scope>
    <source>
        <strain evidence="7">B2_4</strain>
    </source>
</reference>
<organism evidence="7 8">
    <name type="scientific">Paenibacillus woosongensis</name>
    <dbReference type="NCBI Taxonomy" id="307580"/>
    <lineage>
        <taxon>Bacteria</taxon>
        <taxon>Bacillati</taxon>
        <taxon>Bacillota</taxon>
        <taxon>Bacilli</taxon>
        <taxon>Bacillales</taxon>
        <taxon>Paenibacillaceae</taxon>
        <taxon>Paenibacillus</taxon>
    </lineage>
</organism>
<dbReference type="PANTHER" id="PTHR43133:SF51">
    <property type="entry name" value="RNA POLYMERASE SIGMA FACTOR"/>
    <property type="match status" value="1"/>
</dbReference>
<evidence type="ECO:0000259" key="6">
    <source>
        <dbReference type="Pfam" id="PF08281"/>
    </source>
</evidence>
<accession>A0AA95ICK6</accession>
<dbReference type="GO" id="GO:0016987">
    <property type="term" value="F:sigma factor activity"/>
    <property type="evidence" value="ECO:0007669"/>
    <property type="project" value="UniProtKB-KW"/>
</dbReference>
<evidence type="ECO:0000256" key="4">
    <source>
        <dbReference type="ARBA" id="ARBA00023163"/>
    </source>
</evidence>
<dbReference type="Gene3D" id="1.10.1740.10">
    <property type="match status" value="1"/>
</dbReference>
<dbReference type="Gene3D" id="1.10.10.10">
    <property type="entry name" value="Winged helix-like DNA-binding domain superfamily/Winged helix DNA-binding domain"/>
    <property type="match status" value="1"/>
</dbReference>
<dbReference type="Pfam" id="PF08281">
    <property type="entry name" value="Sigma70_r4_2"/>
    <property type="match status" value="1"/>
</dbReference>
<dbReference type="InterPro" id="IPR036388">
    <property type="entry name" value="WH-like_DNA-bd_sf"/>
</dbReference>
<proteinExistence type="inferred from homology"/>
<dbReference type="AlphaFoldDB" id="A0AA95ICK6"/>
<evidence type="ECO:0000256" key="3">
    <source>
        <dbReference type="ARBA" id="ARBA00023082"/>
    </source>
</evidence>
<dbReference type="SUPFAM" id="SSF88659">
    <property type="entry name" value="Sigma3 and sigma4 domains of RNA polymerase sigma factors"/>
    <property type="match status" value="1"/>
</dbReference>
<dbReference type="InterPro" id="IPR013324">
    <property type="entry name" value="RNA_pol_sigma_r3/r4-like"/>
</dbReference>
<name>A0AA95ICK6_9BACL</name>
<evidence type="ECO:0000256" key="1">
    <source>
        <dbReference type="ARBA" id="ARBA00010641"/>
    </source>
</evidence>
<keyword evidence="4" id="KW-0804">Transcription</keyword>
<dbReference type="InterPro" id="IPR013325">
    <property type="entry name" value="RNA_pol_sigma_r2"/>
</dbReference>
<dbReference type="InterPro" id="IPR014284">
    <property type="entry name" value="RNA_pol_sigma-70_dom"/>
</dbReference>
<keyword evidence="3" id="KW-0731">Sigma factor</keyword>
<comment type="similarity">
    <text evidence="1">Belongs to the sigma-70 factor family. ECF subfamily.</text>
</comment>
<sequence length="182" mass="21304">MKVNDRELFEAFKEQVYRLCYYMLQNRGDAEDVCQEVFVKAILADRSQIRELRPWLLRIAANECNSLLRRRRKGWTKETLAYILSRPQIFNPVEESYDQRETRTAFHGLISSLPDKIRIVVILRFANELTVPEISKVIEIPEGTVKSRLNRGLGLLRNKLGPIEKQKRKGEDLEWSNSVNAK</sequence>
<dbReference type="RefSeq" id="WP_283926930.1">
    <property type="nucleotide sequence ID" value="NZ_CP126084.1"/>
</dbReference>
<feature type="domain" description="RNA polymerase sigma-70 region 2" evidence="5">
    <location>
        <begin position="8"/>
        <end position="73"/>
    </location>
</feature>
<dbReference type="GO" id="GO:0006352">
    <property type="term" value="P:DNA-templated transcription initiation"/>
    <property type="evidence" value="ECO:0007669"/>
    <property type="project" value="InterPro"/>
</dbReference>
<gene>
    <name evidence="7" type="ORF">QNH46_03415</name>
</gene>
<dbReference type="KEGG" id="pwn:QNH46_03415"/>
<evidence type="ECO:0000313" key="7">
    <source>
        <dbReference type="EMBL" id="WHX49743.1"/>
    </source>
</evidence>
<evidence type="ECO:0000256" key="2">
    <source>
        <dbReference type="ARBA" id="ARBA00023015"/>
    </source>
</evidence>
<dbReference type="PANTHER" id="PTHR43133">
    <property type="entry name" value="RNA POLYMERASE ECF-TYPE SIGMA FACTO"/>
    <property type="match status" value="1"/>
</dbReference>
<dbReference type="InterPro" id="IPR013249">
    <property type="entry name" value="RNA_pol_sigma70_r4_t2"/>
</dbReference>
<protein>
    <submittedName>
        <fullName evidence="7">RNA polymerase sigma factor</fullName>
    </submittedName>
</protein>
<dbReference type="InterPro" id="IPR007627">
    <property type="entry name" value="RNA_pol_sigma70_r2"/>
</dbReference>
<dbReference type="Pfam" id="PF04542">
    <property type="entry name" value="Sigma70_r2"/>
    <property type="match status" value="1"/>
</dbReference>
<dbReference type="CDD" id="cd06171">
    <property type="entry name" value="Sigma70_r4"/>
    <property type="match status" value="1"/>
</dbReference>
<feature type="domain" description="RNA polymerase sigma factor 70 region 4 type 2" evidence="6">
    <location>
        <begin position="105"/>
        <end position="153"/>
    </location>
</feature>
<dbReference type="Proteomes" id="UP001177943">
    <property type="component" value="Chromosome"/>
</dbReference>
<dbReference type="SUPFAM" id="SSF88946">
    <property type="entry name" value="Sigma2 domain of RNA polymerase sigma factors"/>
    <property type="match status" value="1"/>
</dbReference>
<dbReference type="InterPro" id="IPR039425">
    <property type="entry name" value="RNA_pol_sigma-70-like"/>
</dbReference>
<evidence type="ECO:0000259" key="5">
    <source>
        <dbReference type="Pfam" id="PF04542"/>
    </source>
</evidence>